<dbReference type="STRING" id="71717.A0A4Y7TXG4"/>
<dbReference type="PROSITE" id="PS50011">
    <property type="entry name" value="PROTEIN_KINASE_DOM"/>
    <property type="match status" value="1"/>
</dbReference>
<evidence type="ECO:0000256" key="2">
    <source>
        <dbReference type="ARBA" id="ARBA00022840"/>
    </source>
</evidence>
<evidence type="ECO:0000313" key="7">
    <source>
        <dbReference type="Proteomes" id="UP000298030"/>
    </source>
</evidence>
<dbReference type="PROSITE" id="PS00107">
    <property type="entry name" value="PROTEIN_KINASE_ATP"/>
    <property type="match status" value="1"/>
</dbReference>
<evidence type="ECO:0000256" key="3">
    <source>
        <dbReference type="PROSITE-ProRule" id="PRU10141"/>
    </source>
</evidence>
<sequence>MSRSSSGTASIKPGVGGAQTTPTACDRQSPKGIGSSSTGSSPDILSLSTTLPPSHILFSNYPRRRDINSRVRRTRNVTACFSTTTTCHSSEDEGDPMQHAVQTESQRTALPSDKSKSSLFSSYGLSGRNYSSHFPEGHQLMPDFVDAYQLEDELGSGGYSFVMTARDRFDGYEVAVKFIIKDKVPEHCWISDPAYGKLPMEVVILSYVNHDNIVKCLDVYEDSLYFYLVQELHGSPWDRADGVALGCKWSPANSGGSASSSSLATPSLSPSASVTSLVNNEPRTPPHVYPPLPLAVADESDISEDAWNGPTSKNVHFPKEPHRRPSYDLFECIEQSEQKRLSEEQARYVFGQVVDVVHYLDSLGIVHRDIKDENVVIDQNLKIKLIDFGSATISDPAQPAPEYEQFFGTAAYASSEILLKKKYKAAPAEIWTLGVLLSYLLAGVSPFPTVRDAVEGRIFLSESLGFKPSEDALDLMRKCLDPDPEIRIHINDIKTHPWLCGQQALP</sequence>
<dbReference type="InterPro" id="IPR008271">
    <property type="entry name" value="Ser/Thr_kinase_AS"/>
</dbReference>
<dbReference type="PANTHER" id="PTHR24346:SF72">
    <property type="entry name" value="CAMK PROTEIN KINASE"/>
    <property type="match status" value="1"/>
</dbReference>
<proteinExistence type="predicted"/>
<keyword evidence="2 3" id="KW-0067">ATP-binding</keyword>
<keyword evidence="1 3" id="KW-0547">Nucleotide-binding</keyword>
<feature type="region of interest" description="Disordered" evidence="4">
    <location>
        <begin position="85"/>
        <end position="116"/>
    </location>
</feature>
<evidence type="ECO:0000256" key="4">
    <source>
        <dbReference type="SAM" id="MobiDB-lite"/>
    </source>
</evidence>
<keyword evidence="7" id="KW-1185">Reference proteome</keyword>
<dbReference type="EMBL" id="QPFP01000003">
    <property type="protein sequence ID" value="TEB38312.1"/>
    <property type="molecule type" value="Genomic_DNA"/>
</dbReference>
<feature type="compositionally biased region" description="Polar residues" evidence="4">
    <location>
        <begin position="34"/>
        <end position="47"/>
    </location>
</feature>
<dbReference type="GO" id="GO:0035556">
    <property type="term" value="P:intracellular signal transduction"/>
    <property type="evidence" value="ECO:0007669"/>
    <property type="project" value="TreeGrafter"/>
</dbReference>
<comment type="caution">
    <text evidence="6">The sequence shown here is derived from an EMBL/GenBank/DDBJ whole genome shotgun (WGS) entry which is preliminary data.</text>
</comment>
<reference evidence="6 7" key="1">
    <citation type="journal article" date="2019" name="Nat. Ecol. Evol.">
        <title>Megaphylogeny resolves global patterns of mushroom evolution.</title>
        <authorList>
            <person name="Varga T."/>
            <person name="Krizsan K."/>
            <person name="Foldi C."/>
            <person name="Dima B."/>
            <person name="Sanchez-Garcia M."/>
            <person name="Sanchez-Ramirez S."/>
            <person name="Szollosi G.J."/>
            <person name="Szarkandi J.G."/>
            <person name="Papp V."/>
            <person name="Albert L."/>
            <person name="Andreopoulos W."/>
            <person name="Angelini C."/>
            <person name="Antonin V."/>
            <person name="Barry K.W."/>
            <person name="Bougher N.L."/>
            <person name="Buchanan P."/>
            <person name="Buyck B."/>
            <person name="Bense V."/>
            <person name="Catcheside P."/>
            <person name="Chovatia M."/>
            <person name="Cooper J."/>
            <person name="Damon W."/>
            <person name="Desjardin D."/>
            <person name="Finy P."/>
            <person name="Geml J."/>
            <person name="Haridas S."/>
            <person name="Hughes K."/>
            <person name="Justo A."/>
            <person name="Karasinski D."/>
            <person name="Kautmanova I."/>
            <person name="Kiss B."/>
            <person name="Kocsube S."/>
            <person name="Kotiranta H."/>
            <person name="LaButti K.M."/>
            <person name="Lechner B.E."/>
            <person name="Liimatainen K."/>
            <person name="Lipzen A."/>
            <person name="Lukacs Z."/>
            <person name="Mihaltcheva S."/>
            <person name="Morgado L.N."/>
            <person name="Niskanen T."/>
            <person name="Noordeloos M.E."/>
            <person name="Ohm R.A."/>
            <person name="Ortiz-Santana B."/>
            <person name="Ovrebo C."/>
            <person name="Racz N."/>
            <person name="Riley R."/>
            <person name="Savchenko A."/>
            <person name="Shiryaev A."/>
            <person name="Soop K."/>
            <person name="Spirin V."/>
            <person name="Szebenyi C."/>
            <person name="Tomsovsky M."/>
            <person name="Tulloss R.E."/>
            <person name="Uehling J."/>
            <person name="Grigoriev I.V."/>
            <person name="Vagvolgyi C."/>
            <person name="Papp T."/>
            <person name="Martin F.M."/>
            <person name="Miettinen O."/>
            <person name="Hibbett D.S."/>
            <person name="Nagy L.G."/>
        </authorList>
    </citation>
    <scope>NUCLEOTIDE SEQUENCE [LARGE SCALE GENOMIC DNA]</scope>
    <source>
        <strain evidence="6 7">FP101781</strain>
    </source>
</reference>
<organism evidence="6 7">
    <name type="scientific">Coprinellus micaceus</name>
    <name type="common">Glistening ink-cap mushroom</name>
    <name type="synonym">Coprinus micaceus</name>
    <dbReference type="NCBI Taxonomy" id="71717"/>
    <lineage>
        <taxon>Eukaryota</taxon>
        <taxon>Fungi</taxon>
        <taxon>Dikarya</taxon>
        <taxon>Basidiomycota</taxon>
        <taxon>Agaricomycotina</taxon>
        <taxon>Agaricomycetes</taxon>
        <taxon>Agaricomycetidae</taxon>
        <taxon>Agaricales</taxon>
        <taxon>Agaricineae</taxon>
        <taxon>Psathyrellaceae</taxon>
        <taxon>Coprinellus</taxon>
    </lineage>
</organism>
<dbReference type="GO" id="GO:0005634">
    <property type="term" value="C:nucleus"/>
    <property type="evidence" value="ECO:0007669"/>
    <property type="project" value="TreeGrafter"/>
</dbReference>
<dbReference type="AlphaFoldDB" id="A0A4Y7TXG4"/>
<feature type="region of interest" description="Disordered" evidence="4">
    <location>
        <begin position="1"/>
        <end position="47"/>
    </location>
</feature>
<accession>A0A4Y7TXG4</accession>
<dbReference type="Proteomes" id="UP000298030">
    <property type="component" value="Unassembled WGS sequence"/>
</dbReference>
<dbReference type="PANTHER" id="PTHR24346">
    <property type="entry name" value="MAP/MICROTUBULE AFFINITY-REGULATING KINASE"/>
    <property type="match status" value="1"/>
</dbReference>
<gene>
    <name evidence="6" type="ORF">FA13DRAFT_1751969</name>
</gene>
<dbReference type="GO" id="GO:0045719">
    <property type="term" value="P:negative regulation of glycogen biosynthetic process"/>
    <property type="evidence" value="ECO:0007669"/>
    <property type="project" value="TreeGrafter"/>
</dbReference>
<dbReference type="GO" id="GO:0005829">
    <property type="term" value="C:cytosol"/>
    <property type="evidence" value="ECO:0007669"/>
    <property type="project" value="TreeGrafter"/>
</dbReference>
<dbReference type="OrthoDB" id="10252171at2759"/>
<protein>
    <submittedName>
        <fullName evidence="6">Pkinase-domain-containing protein</fullName>
    </submittedName>
</protein>
<evidence type="ECO:0000256" key="1">
    <source>
        <dbReference type="ARBA" id="ARBA00022741"/>
    </source>
</evidence>
<keyword evidence="6" id="KW-0418">Kinase</keyword>
<dbReference type="SUPFAM" id="SSF56112">
    <property type="entry name" value="Protein kinase-like (PK-like)"/>
    <property type="match status" value="2"/>
</dbReference>
<dbReference type="PROSITE" id="PS00108">
    <property type="entry name" value="PROTEIN_KINASE_ST"/>
    <property type="match status" value="1"/>
</dbReference>
<dbReference type="Pfam" id="PF00069">
    <property type="entry name" value="Pkinase"/>
    <property type="match status" value="2"/>
</dbReference>
<feature type="domain" description="Protein kinase" evidence="5">
    <location>
        <begin position="148"/>
        <end position="499"/>
    </location>
</feature>
<dbReference type="GO" id="GO:0004674">
    <property type="term" value="F:protein serine/threonine kinase activity"/>
    <property type="evidence" value="ECO:0007669"/>
    <property type="project" value="TreeGrafter"/>
</dbReference>
<evidence type="ECO:0000313" key="6">
    <source>
        <dbReference type="EMBL" id="TEB38312.1"/>
    </source>
</evidence>
<dbReference type="GO" id="GO:0005524">
    <property type="term" value="F:ATP binding"/>
    <property type="evidence" value="ECO:0007669"/>
    <property type="project" value="UniProtKB-UniRule"/>
</dbReference>
<evidence type="ECO:0000259" key="5">
    <source>
        <dbReference type="PROSITE" id="PS50011"/>
    </source>
</evidence>
<keyword evidence="6" id="KW-0808">Transferase</keyword>
<feature type="compositionally biased region" description="Polar residues" evidence="4">
    <location>
        <begin position="100"/>
        <end position="109"/>
    </location>
</feature>
<dbReference type="InterPro" id="IPR017441">
    <property type="entry name" value="Protein_kinase_ATP_BS"/>
</dbReference>
<dbReference type="InterPro" id="IPR000719">
    <property type="entry name" value="Prot_kinase_dom"/>
</dbReference>
<dbReference type="Gene3D" id="1.10.510.10">
    <property type="entry name" value="Transferase(Phosphotransferase) domain 1"/>
    <property type="match status" value="1"/>
</dbReference>
<dbReference type="Gene3D" id="3.30.200.20">
    <property type="entry name" value="Phosphorylase Kinase, domain 1"/>
    <property type="match status" value="1"/>
</dbReference>
<dbReference type="SMART" id="SM00220">
    <property type="entry name" value="S_TKc"/>
    <property type="match status" value="1"/>
</dbReference>
<name>A0A4Y7TXG4_COPMI</name>
<feature type="binding site" evidence="3">
    <location>
        <position position="181"/>
    </location>
    <ligand>
        <name>ATP</name>
        <dbReference type="ChEBI" id="CHEBI:30616"/>
    </ligand>
</feature>
<dbReference type="InterPro" id="IPR011009">
    <property type="entry name" value="Kinase-like_dom_sf"/>
</dbReference>